<reference evidence="2 3" key="1">
    <citation type="submission" date="2020-10" db="EMBL/GenBank/DDBJ databases">
        <title>Connecting structure to function with the recovery of over 1000 high-quality activated sludge metagenome-assembled genomes encoding full-length rRNA genes using long-read sequencing.</title>
        <authorList>
            <person name="Singleton C.M."/>
            <person name="Petriglieri F."/>
            <person name="Kristensen J.M."/>
            <person name="Kirkegaard R.H."/>
            <person name="Michaelsen T.Y."/>
            <person name="Andersen M.H."/>
            <person name="Karst S.M."/>
            <person name="Dueholm M.S."/>
            <person name="Nielsen P.H."/>
            <person name="Albertsen M."/>
        </authorList>
    </citation>
    <scope>NUCLEOTIDE SEQUENCE [LARGE SCALE GENOMIC DNA]</scope>
    <source>
        <strain evidence="2">EsbW_18-Q3-R4-48_BATAC.285</strain>
    </source>
</reference>
<accession>A0A935Q4G2</accession>
<evidence type="ECO:0000313" key="3">
    <source>
        <dbReference type="Proteomes" id="UP000697998"/>
    </source>
</evidence>
<evidence type="ECO:0000256" key="1">
    <source>
        <dbReference type="SAM" id="Phobius"/>
    </source>
</evidence>
<gene>
    <name evidence="2" type="ORF">IPJ27_24260</name>
</gene>
<feature type="transmembrane region" description="Helical" evidence="1">
    <location>
        <begin position="429"/>
        <end position="447"/>
    </location>
</feature>
<sequence>MRLPGTWGAWGLLLLTGLAVAEAPADFAFGVPLEASGPQALLQVELPPAVYEGVVRADLADLRVFNGAGEPVPHAFQPRPVALREKQPLLPLPFFALRGDAGSGVEGLEVRIERQTGRAVVTMHGGEPRRQREAMLLGYLVDAAALQQPLQALVLELPRGADNVVSRVRVDASDDLARWQMLVADAPVLRLVAAGQELEQLRVEFLPRRAKYFRLSWPATAQAVELAGLAGEPGEAVVEAPRQWKQVAGSAVSDKAGEYAFDLGGQFPVDRLRLLLPQSNTVASVEVLSRARSNDPWQRVALSSVYRLGAADQEVVNPDLVTATVTHRYWLLRVDQRGGGLGAGVPVLAAGWVPQGLVFTARGAAPFQLAYGSSSAGPAAYPIATLVPGYRAGDEDKAGALPIGRASSGSPHRLASESATRAAIDWQRWTLWGSLLLGVALLAWMALRLARQVSRSKLEQPGRGPGKNGD</sequence>
<keyword evidence="1" id="KW-0472">Membrane</keyword>
<evidence type="ECO:0000313" key="2">
    <source>
        <dbReference type="EMBL" id="MBK7677606.1"/>
    </source>
</evidence>
<dbReference type="EMBL" id="JADJMH010000038">
    <property type="protein sequence ID" value="MBK7677606.1"/>
    <property type="molecule type" value="Genomic_DNA"/>
</dbReference>
<name>A0A935Q4G2_9PROT</name>
<proteinExistence type="predicted"/>
<dbReference type="Proteomes" id="UP000697998">
    <property type="component" value="Unassembled WGS sequence"/>
</dbReference>
<dbReference type="AlphaFoldDB" id="A0A935Q4G2"/>
<dbReference type="InterPro" id="IPR025060">
    <property type="entry name" value="DUF3999"/>
</dbReference>
<comment type="caution">
    <text evidence="2">The sequence shown here is derived from an EMBL/GenBank/DDBJ whole genome shotgun (WGS) entry which is preliminary data.</text>
</comment>
<protein>
    <submittedName>
        <fullName evidence="2">DUF3999 domain-containing protein</fullName>
    </submittedName>
</protein>
<keyword evidence="1" id="KW-0812">Transmembrane</keyword>
<organism evidence="2 3">
    <name type="scientific">Candidatus Accumulibacter proximus</name>
    <dbReference type="NCBI Taxonomy" id="2954385"/>
    <lineage>
        <taxon>Bacteria</taxon>
        <taxon>Pseudomonadati</taxon>
        <taxon>Pseudomonadota</taxon>
        <taxon>Betaproteobacteria</taxon>
        <taxon>Candidatus Accumulibacter</taxon>
    </lineage>
</organism>
<dbReference type="Pfam" id="PF13163">
    <property type="entry name" value="DUF3999"/>
    <property type="match status" value="1"/>
</dbReference>
<keyword evidence="1" id="KW-1133">Transmembrane helix</keyword>